<organism evidence="1 2">
    <name type="scientific">Agrobacterium tumefaciens</name>
    <dbReference type="NCBI Taxonomy" id="358"/>
    <lineage>
        <taxon>Bacteria</taxon>
        <taxon>Pseudomonadati</taxon>
        <taxon>Pseudomonadota</taxon>
        <taxon>Alphaproteobacteria</taxon>
        <taxon>Hyphomicrobiales</taxon>
        <taxon>Rhizobiaceae</taxon>
        <taxon>Rhizobium/Agrobacterium group</taxon>
        <taxon>Agrobacterium</taxon>
        <taxon>Agrobacterium tumefaciens complex</taxon>
    </lineage>
</organism>
<dbReference type="EMBL" id="SGOE01000004">
    <property type="protein sequence ID" value="TRB05560.1"/>
    <property type="molecule type" value="Genomic_DNA"/>
</dbReference>
<dbReference type="CDD" id="cd16441">
    <property type="entry name" value="beta_Kdo_transferase_KpsS"/>
    <property type="match status" value="1"/>
</dbReference>
<proteinExistence type="predicted"/>
<dbReference type="AlphaFoldDB" id="A0A546XXS8"/>
<name>A0A546XXS8_AGRTU</name>
<gene>
    <name evidence="1" type="ORF">EXN61_17295</name>
</gene>
<sequence length="436" mass="49143">MNDRSPEAKERVFLFLQGPSSSLFCRLAGRLEHAGHRCLRINLNAGDWLFWRRSGAINYRGTWPDWSDYIHGFLRDFGVTDLILLGEERPYHRAAIDAAKTLNVAVTVIEMGYLRPDWVTVEKDGMSSNSRFPNDPAEIRRVAQGLPAPDFSRKFSQSFLTEALLDLAYNLPNVFLSALYPGYRRHGLFHPIAEYAGWVGRFLTSPRERRRAEKLVEAVVRSGRDFFVYPLQLETDYQLRSHSPYSTQSEAIEEIIASFSRYAPDDAELVVKLHPLDNGLMKWRHVVARTAKLNGVEARVHYVDRGDLLRLTEASRGLVTVNSTAVLHGLRQGIPVKVLGCAIYDVQGATYQGALDDFWRTPERPDTALVEDFFKLLAAAIHVRGNFYSREGAAAAAAAIAGRLLRNEINVPGGDCGSVPRRRPEKRHEARELVAL</sequence>
<dbReference type="GO" id="GO:0015774">
    <property type="term" value="P:polysaccharide transport"/>
    <property type="evidence" value="ECO:0007669"/>
    <property type="project" value="InterPro"/>
</dbReference>
<dbReference type="InterPro" id="IPR007833">
    <property type="entry name" value="Capsule_polysaccharide_synth"/>
</dbReference>
<dbReference type="Proteomes" id="UP000317023">
    <property type="component" value="Unassembled WGS sequence"/>
</dbReference>
<accession>A0A546XXS8</accession>
<dbReference type="GO" id="GO:0000271">
    <property type="term" value="P:polysaccharide biosynthetic process"/>
    <property type="evidence" value="ECO:0007669"/>
    <property type="project" value="InterPro"/>
</dbReference>
<protein>
    <submittedName>
        <fullName evidence="1">Capsular biosynthesis protein</fullName>
    </submittedName>
</protein>
<dbReference type="Pfam" id="PF05159">
    <property type="entry name" value="Capsule_synth"/>
    <property type="match status" value="1"/>
</dbReference>
<evidence type="ECO:0000313" key="2">
    <source>
        <dbReference type="Proteomes" id="UP000317023"/>
    </source>
</evidence>
<reference evidence="1 2" key="1">
    <citation type="journal article" date="2019" name="Appl. Microbiol. Biotechnol.">
        <title>Differential efficiency of wild type rhizogenic strains for rol gene transformation of plants.</title>
        <authorList>
            <person name="Desmet S."/>
            <person name="De Keyser E."/>
            <person name="Van Vaerenbergh J."/>
            <person name="Baeyen S."/>
            <person name="Van Huylenbroeck J."/>
            <person name="Geelen D."/>
            <person name="Dhooghe E."/>
        </authorList>
    </citation>
    <scope>NUCLEOTIDE SEQUENCE [LARGE SCALE GENOMIC DNA]</scope>
    <source>
        <strain evidence="1 2">MAFF210266</strain>
    </source>
</reference>
<dbReference type="RefSeq" id="WP_142858007.1">
    <property type="nucleotide sequence ID" value="NZ_SGOE01000004.1"/>
</dbReference>
<comment type="caution">
    <text evidence="1">The sequence shown here is derived from an EMBL/GenBank/DDBJ whole genome shotgun (WGS) entry which is preliminary data.</text>
</comment>
<evidence type="ECO:0000313" key="1">
    <source>
        <dbReference type="EMBL" id="TRB05560.1"/>
    </source>
</evidence>